<dbReference type="RefSeq" id="WP_073598828.1">
    <property type="nucleotide sequence ID" value="NZ_MRCB01000005.1"/>
</dbReference>
<accession>A0A1U7HMR5</accession>
<dbReference type="PANTHER" id="PTHR47152">
    <property type="entry name" value="SLR2084 PROTEIN-RELATED"/>
    <property type="match status" value="1"/>
</dbReference>
<dbReference type="Proteomes" id="UP000186868">
    <property type="component" value="Unassembled WGS sequence"/>
</dbReference>
<dbReference type="InterPro" id="IPR012296">
    <property type="entry name" value="Nuclease_put_TT1808"/>
</dbReference>
<dbReference type="InterPro" id="IPR008538">
    <property type="entry name" value="Uma2"/>
</dbReference>
<dbReference type="Gene3D" id="3.90.1570.10">
    <property type="entry name" value="tt1808, chain A"/>
    <property type="match status" value="1"/>
</dbReference>
<dbReference type="EMBL" id="MRCB01000005">
    <property type="protein sequence ID" value="OKH24883.1"/>
    <property type="molecule type" value="Genomic_DNA"/>
</dbReference>
<comment type="caution">
    <text evidence="2">The sequence shown here is derived from an EMBL/GenBank/DDBJ whole genome shotgun (WGS) entry which is preliminary data.</text>
</comment>
<sequence>MTSILLKDIVDEFESQIDDPEEKFITTGVSWEQYEKLLDQLGDSLRYRVTYLEGILEIMSPSRRHERSKSVIGSLLEAYFQERRIQYFPLGSTTLSKEEKKGGTEPDESYCIGTDKEIPDLAVEVVVTSGGIDKLAVYKKLGVREVWFWQNDRFSVYCLRGNEYEKIPASELLPNLDLELLSQYVTRTDTLESILEFRAQIRQNK</sequence>
<dbReference type="AlphaFoldDB" id="A0A1U7HMR5"/>
<dbReference type="Pfam" id="PF05685">
    <property type="entry name" value="Uma2"/>
    <property type="match status" value="1"/>
</dbReference>
<dbReference type="CDD" id="cd06260">
    <property type="entry name" value="DUF820-like"/>
    <property type="match status" value="1"/>
</dbReference>
<evidence type="ECO:0000259" key="1">
    <source>
        <dbReference type="Pfam" id="PF05685"/>
    </source>
</evidence>
<evidence type="ECO:0000313" key="2">
    <source>
        <dbReference type="EMBL" id="OKH24883.1"/>
    </source>
</evidence>
<dbReference type="SUPFAM" id="SSF52980">
    <property type="entry name" value="Restriction endonuclease-like"/>
    <property type="match status" value="1"/>
</dbReference>
<reference evidence="2 3" key="1">
    <citation type="submission" date="2016-11" db="EMBL/GenBank/DDBJ databases">
        <title>Draft Genome Sequences of Nine Cyanobacterial Strains from Diverse Habitats.</title>
        <authorList>
            <person name="Zhu T."/>
            <person name="Hou S."/>
            <person name="Lu X."/>
            <person name="Hess W.R."/>
        </authorList>
    </citation>
    <scope>NUCLEOTIDE SEQUENCE [LARGE SCALE GENOMIC DNA]</scope>
    <source>
        <strain evidence="2 3">NIES-593</strain>
    </source>
</reference>
<name>A0A1U7HMR5_9CYAN</name>
<gene>
    <name evidence="2" type="ORF">NIES593_06615</name>
</gene>
<dbReference type="STRING" id="1921803.NIES593_06615"/>
<dbReference type="InterPro" id="IPR011335">
    <property type="entry name" value="Restrct_endonuc-II-like"/>
</dbReference>
<evidence type="ECO:0000313" key="3">
    <source>
        <dbReference type="Proteomes" id="UP000186868"/>
    </source>
</evidence>
<dbReference type="PANTHER" id="PTHR47152:SF4">
    <property type="entry name" value="SLR0445 PROTEIN"/>
    <property type="match status" value="1"/>
</dbReference>
<organism evidence="2 3">
    <name type="scientific">Hydrococcus rivularis NIES-593</name>
    <dbReference type="NCBI Taxonomy" id="1921803"/>
    <lineage>
        <taxon>Bacteria</taxon>
        <taxon>Bacillati</taxon>
        <taxon>Cyanobacteriota</taxon>
        <taxon>Cyanophyceae</taxon>
        <taxon>Pleurocapsales</taxon>
        <taxon>Hydrococcaceae</taxon>
        <taxon>Hydrococcus</taxon>
    </lineage>
</organism>
<feature type="domain" description="Putative restriction endonuclease" evidence="1">
    <location>
        <begin position="31"/>
        <end position="180"/>
    </location>
</feature>
<proteinExistence type="predicted"/>
<protein>
    <recommendedName>
        <fullName evidence="1">Putative restriction endonuclease domain-containing protein</fullName>
    </recommendedName>
</protein>
<keyword evidence="3" id="KW-1185">Reference proteome</keyword>
<dbReference type="OrthoDB" id="5768410at2"/>